<feature type="domain" description="Mitochondrial splicing suppressor 51-like C-terminal" evidence="1">
    <location>
        <begin position="20"/>
        <end position="98"/>
    </location>
</feature>
<evidence type="ECO:0000313" key="2">
    <source>
        <dbReference type="EMBL" id="GMI08235.1"/>
    </source>
</evidence>
<reference evidence="2" key="1">
    <citation type="submission" date="2022-07" db="EMBL/GenBank/DDBJ databases">
        <title>Genome analysis of Parmales, a sister group of diatoms, reveals the evolutionary specialization of diatoms from phago-mixotrophs to photoautotrophs.</title>
        <authorList>
            <person name="Ban H."/>
            <person name="Sato S."/>
            <person name="Yoshikawa S."/>
            <person name="Kazumasa Y."/>
            <person name="Nakamura Y."/>
            <person name="Ichinomiya M."/>
            <person name="Saitoh K."/>
            <person name="Sato N."/>
            <person name="Blanc-Mathieu R."/>
            <person name="Endo H."/>
            <person name="Kuwata A."/>
            <person name="Ogata H."/>
        </authorList>
    </citation>
    <scope>NUCLEOTIDE SEQUENCE</scope>
</reference>
<proteinExistence type="predicted"/>
<sequence length="126" mass="14210">MEGSTSFQYSPGLLTAPPAPSEAAVLFHPGLGFPLHKDGWLRALELLQDHALRNSSPILFTHYSKADLERDAVVIEKFFGSDERLEVKVERNDWMDLKELESEDDVGGETFANMFCVTVTRRVLRT</sequence>
<accession>A0A9W7CM80</accession>
<name>A0A9W7CM80_9STRA</name>
<gene>
    <name evidence="2" type="ORF">TrRE_jg2856</name>
</gene>
<evidence type="ECO:0000313" key="3">
    <source>
        <dbReference type="Proteomes" id="UP001165082"/>
    </source>
</evidence>
<protein>
    <recommendedName>
        <fullName evidence="1">Mitochondrial splicing suppressor 51-like C-terminal domain-containing protein</fullName>
    </recommendedName>
</protein>
<comment type="caution">
    <text evidence="2">The sequence shown here is derived from an EMBL/GenBank/DDBJ whole genome shotgun (WGS) entry which is preliminary data.</text>
</comment>
<dbReference type="Pfam" id="PF20179">
    <property type="entry name" value="MSS51_C"/>
    <property type="match status" value="1"/>
</dbReference>
<dbReference type="InterPro" id="IPR046824">
    <property type="entry name" value="Mss51-like_C"/>
</dbReference>
<dbReference type="EMBL" id="BRXZ01000255">
    <property type="protein sequence ID" value="GMI08235.1"/>
    <property type="molecule type" value="Genomic_DNA"/>
</dbReference>
<dbReference type="Proteomes" id="UP001165082">
    <property type="component" value="Unassembled WGS sequence"/>
</dbReference>
<evidence type="ECO:0000259" key="1">
    <source>
        <dbReference type="Pfam" id="PF20179"/>
    </source>
</evidence>
<dbReference type="AlphaFoldDB" id="A0A9W7CM80"/>
<dbReference type="OrthoDB" id="5282002at2759"/>
<keyword evidence="3" id="KW-1185">Reference proteome</keyword>
<organism evidence="2 3">
    <name type="scientific">Triparma retinervis</name>
    <dbReference type="NCBI Taxonomy" id="2557542"/>
    <lineage>
        <taxon>Eukaryota</taxon>
        <taxon>Sar</taxon>
        <taxon>Stramenopiles</taxon>
        <taxon>Ochrophyta</taxon>
        <taxon>Bolidophyceae</taxon>
        <taxon>Parmales</taxon>
        <taxon>Triparmaceae</taxon>
        <taxon>Triparma</taxon>
    </lineage>
</organism>